<evidence type="ECO:0000256" key="1">
    <source>
        <dbReference type="SAM" id="MobiDB-lite"/>
    </source>
</evidence>
<protein>
    <recommendedName>
        <fullName evidence="2">BHLH domain-containing protein</fullName>
    </recommendedName>
</protein>
<gene>
    <name evidence="3" type="ORF">ANANG_G00116210</name>
</gene>
<dbReference type="GO" id="GO:0000981">
    <property type="term" value="F:DNA-binding transcription factor activity, RNA polymerase II-specific"/>
    <property type="evidence" value="ECO:0007669"/>
    <property type="project" value="TreeGrafter"/>
</dbReference>
<name>A0A9D3S161_ANGAN</name>
<feature type="region of interest" description="Disordered" evidence="1">
    <location>
        <begin position="1"/>
        <end position="79"/>
    </location>
</feature>
<proteinExistence type="predicted"/>
<evidence type="ECO:0000313" key="4">
    <source>
        <dbReference type="Proteomes" id="UP001044222"/>
    </source>
</evidence>
<dbReference type="SUPFAM" id="SSF47459">
    <property type="entry name" value="HLH, helix-loop-helix DNA-binding domain"/>
    <property type="match status" value="1"/>
</dbReference>
<dbReference type="Gene3D" id="4.10.280.10">
    <property type="entry name" value="Helix-loop-helix DNA-binding domain"/>
    <property type="match status" value="1"/>
</dbReference>
<evidence type="ECO:0000259" key="2">
    <source>
        <dbReference type="PROSITE" id="PS50888"/>
    </source>
</evidence>
<dbReference type="Pfam" id="PF00010">
    <property type="entry name" value="HLH"/>
    <property type="match status" value="1"/>
</dbReference>
<sequence length="277" mass="29837">MDQSKTPRGRLQVPAPSRGGRQAVPKPRVLPRDDKAREERHGCIAGQGEEAHVSLSPSGRGGAARSPRTPPRASRPTSRRFPFLLGSAAGSPGASWRRVGWAAAPRRARARAGESRFGARGPAARWRAVRVPRFQERVRSGPGGPKPQVYPANAARERSRVRNLRQAFHSLQAALPSVPPNTKLSKLDVLVLATNYIAHLTQTLDQGETPTERPPLCRAGGYLHPVKKWPMRSLLYCGSVGELLSGAPANQNAPSGEDDANPPAPDGEGHTDWSGQK</sequence>
<evidence type="ECO:0000313" key="3">
    <source>
        <dbReference type="EMBL" id="KAG5846552.1"/>
    </source>
</evidence>
<feature type="compositionally biased region" description="Basic and acidic residues" evidence="1">
    <location>
        <begin position="30"/>
        <end position="42"/>
    </location>
</feature>
<keyword evidence="4" id="KW-1185">Reference proteome</keyword>
<dbReference type="AlphaFoldDB" id="A0A9D3S161"/>
<accession>A0A9D3S161</accession>
<dbReference type="GO" id="GO:0032502">
    <property type="term" value="P:developmental process"/>
    <property type="evidence" value="ECO:0007669"/>
    <property type="project" value="TreeGrafter"/>
</dbReference>
<dbReference type="CDD" id="cd19709">
    <property type="entry name" value="bHLH_TS_TCF23_OUT"/>
    <property type="match status" value="1"/>
</dbReference>
<dbReference type="InterPro" id="IPR050283">
    <property type="entry name" value="E-box_TF_Regulators"/>
</dbReference>
<dbReference type="PANTHER" id="PTHR23349:SF58">
    <property type="entry name" value="TRANSCRIPTION FACTOR 23"/>
    <property type="match status" value="1"/>
</dbReference>
<feature type="compositionally biased region" description="Low complexity" evidence="1">
    <location>
        <begin position="63"/>
        <end position="79"/>
    </location>
</feature>
<dbReference type="SMART" id="SM00353">
    <property type="entry name" value="HLH"/>
    <property type="match status" value="1"/>
</dbReference>
<feature type="region of interest" description="Disordered" evidence="1">
    <location>
        <begin position="245"/>
        <end position="277"/>
    </location>
</feature>
<organism evidence="3 4">
    <name type="scientific">Anguilla anguilla</name>
    <name type="common">European freshwater eel</name>
    <name type="synonym">Muraena anguilla</name>
    <dbReference type="NCBI Taxonomy" id="7936"/>
    <lineage>
        <taxon>Eukaryota</taxon>
        <taxon>Metazoa</taxon>
        <taxon>Chordata</taxon>
        <taxon>Craniata</taxon>
        <taxon>Vertebrata</taxon>
        <taxon>Euteleostomi</taxon>
        <taxon>Actinopterygii</taxon>
        <taxon>Neopterygii</taxon>
        <taxon>Teleostei</taxon>
        <taxon>Anguilliformes</taxon>
        <taxon>Anguillidae</taxon>
        <taxon>Anguilla</taxon>
    </lineage>
</organism>
<dbReference type="GO" id="GO:0000977">
    <property type="term" value="F:RNA polymerase II transcription regulatory region sequence-specific DNA binding"/>
    <property type="evidence" value="ECO:0007669"/>
    <property type="project" value="TreeGrafter"/>
</dbReference>
<dbReference type="PANTHER" id="PTHR23349">
    <property type="entry name" value="BASIC HELIX-LOOP-HELIX TRANSCRIPTION FACTOR, TWIST"/>
    <property type="match status" value="1"/>
</dbReference>
<dbReference type="EMBL" id="JAFIRN010000006">
    <property type="protein sequence ID" value="KAG5846552.1"/>
    <property type="molecule type" value="Genomic_DNA"/>
</dbReference>
<reference evidence="3" key="1">
    <citation type="submission" date="2021-01" db="EMBL/GenBank/DDBJ databases">
        <title>A chromosome-scale assembly of European eel, Anguilla anguilla.</title>
        <authorList>
            <person name="Henkel C."/>
            <person name="Jong-Raadsen S.A."/>
            <person name="Dufour S."/>
            <person name="Weltzien F.-A."/>
            <person name="Palstra A.P."/>
            <person name="Pelster B."/>
            <person name="Spaink H.P."/>
            <person name="Van Den Thillart G.E."/>
            <person name="Jansen H."/>
            <person name="Zahm M."/>
            <person name="Klopp C."/>
            <person name="Cedric C."/>
            <person name="Louis A."/>
            <person name="Berthelot C."/>
            <person name="Parey E."/>
            <person name="Roest Crollius H."/>
            <person name="Montfort J."/>
            <person name="Robinson-Rechavi M."/>
            <person name="Bucao C."/>
            <person name="Bouchez O."/>
            <person name="Gislard M."/>
            <person name="Lluch J."/>
            <person name="Milhes M."/>
            <person name="Lampietro C."/>
            <person name="Lopez Roques C."/>
            <person name="Donnadieu C."/>
            <person name="Braasch I."/>
            <person name="Desvignes T."/>
            <person name="Postlethwait J."/>
            <person name="Bobe J."/>
            <person name="Guiguen Y."/>
            <person name="Dirks R."/>
        </authorList>
    </citation>
    <scope>NUCLEOTIDE SEQUENCE</scope>
    <source>
        <strain evidence="3">Tag_6206</strain>
        <tissue evidence="3">Liver</tissue>
    </source>
</reference>
<dbReference type="Proteomes" id="UP001044222">
    <property type="component" value="Unassembled WGS sequence"/>
</dbReference>
<dbReference type="GO" id="GO:0046983">
    <property type="term" value="F:protein dimerization activity"/>
    <property type="evidence" value="ECO:0007669"/>
    <property type="project" value="InterPro"/>
</dbReference>
<feature type="domain" description="BHLH" evidence="2">
    <location>
        <begin position="148"/>
        <end position="200"/>
    </location>
</feature>
<comment type="caution">
    <text evidence="3">The sequence shown here is derived from an EMBL/GenBank/DDBJ whole genome shotgun (WGS) entry which is preliminary data.</text>
</comment>
<dbReference type="InterPro" id="IPR011598">
    <property type="entry name" value="bHLH_dom"/>
</dbReference>
<dbReference type="PROSITE" id="PS50888">
    <property type="entry name" value="BHLH"/>
    <property type="match status" value="1"/>
</dbReference>
<dbReference type="InterPro" id="IPR036638">
    <property type="entry name" value="HLH_DNA-bd_sf"/>
</dbReference>